<evidence type="ECO:0000256" key="3">
    <source>
        <dbReference type="ARBA" id="ARBA00023172"/>
    </source>
</evidence>
<dbReference type="PANTHER" id="PTHR45900">
    <property type="entry name" value="RECA"/>
    <property type="match status" value="1"/>
</dbReference>
<keyword evidence="6" id="KW-1185">Reference proteome</keyword>
<dbReference type="RefSeq" id="XP_039129791.1">
    <property type="nucleotide sequence ID" value="XM_039273857.1"/>
</dbReference>
<dbReference type="GO" id="GO:0006281">
    <property type="term" value="P:DNA repair"/>
    <property type="evidence" value="ECO:0007669"/>
    <property type="project" value="InterPro"/>
</dbReference>
<feature type="domain" description="RecA-like N-terminal" evidence="5">
    <location>
        <begin position="75"/>
        <end position="129"/>
    </location>
</feature>
<dbReference type="InterPro" id="IPR013765">
    <property type="entry name" value="DNA_recomb/repair_RecA"/>
</dbReference>
<dbReference type="GO" id="GO:0003697">
    <property type="term" value="F:single-stranded DNA binding"/>
    <property type="evidence" value="ECO:0007669"/>
    <property type="project" value="InterPro"/>
</dbReference>
<dbReference type="Proteomes" id="UP001515500">
    <property type="component" value="Chromosome 7"/>
</dbReference>
<evidence type="ECO:0000313" key="7">
    <source>
        <dbReference type="RefSeq" id="XP_039129791.1"/>
    </source>
</evidence>
<proteinExistence type="predicted"/>
<keyword evidence="3" id="KW-0233">DNA recombination</keyword>
<accession>A0AB40BQQ5</accession>
<dbReference type="GO" id="GO:0005524">
    <property type="term" value="F:ATP binding"/>
    <property type="evidence" value="ECO:0007669"/>
    <property type="project" value="UniProtKB-KW"/>
</dbReference>
<dbReference type="InterPro" id="IPR049428">
    <property type="entry name" value="RecA-like_N"/>
</dbReference>
<evidence type="ECO:0000256" key="1">
    <source>
        <dbReference type="ARBA" id="ARBA00022741"/>
    </source>
</evidence>
<evidence type="ECO:0000256" key="4">
    <source>
        <dbReference type="SAM" id="SignalP"/>
    </source>
</evidence>
<dbReference type="PANTHER" id="PTHR45900:SF4">
    <property type="entry name" value="DNA REPAIR PROTEIN RECA HOMOLOG 2, MITOCHONDRIAL"/>
    <property type="match status" value="1"/>
</dbReference>
<dbReference type="GO" id="GO:0006310">
    <property type="term" value="P:DNA recombination"/>
    <property type="evidence" value="ECO:0007669"/>
    <property type="project" value="UniProtKB-KW"/>
</dbReference>
<dbReference type="Pfam" id="PF00154">
    <property type="entry name" value="RecA_N"/>
    <property type="match status" value="1"/>
</dbReference>
<evidence type="ECO:0000256" key="2">
    <source>
        <dbReference type="ARBA" id="ARBA00022840"/>
    </source>
</evidence>
<name>A0AB40BQQ5_DIOCR</name>
<protein>
    <submittedName>
        <fullName evidence="7">DNA repair protein recA homolog 2, mitochondrial-like</fullName>
    </submittedName>
</protein>
<keyword evidence="4" id="KW-0732">Signal</keyword>
<dbReference type="GeneID" id="120265904"/>
<evidence type="ECO:0000259" key="5">
    <source>
        <dbReference type="Pfam" id="PF00154"/>
    </source>
</evidence>
<organism evidence="6 7">
    <name type="scientific">Dioscorea cayennensis subsp. rotundata</name>
    <name type="common">White Guinea yam</name>
    <name type="synonym">Dioscorea rotundata</name>
    <dbReference type="NCBI Taxonomy" id="55577"/>
    <lineage>
        <taxon>Eukaryota</taxon>
        <taxon>Viridiplantae</taxon>
        <taxon>Streptophyta</taxon>
        <taxon>Embryophyta</taxon>
        <taxon>Tracheophyta</taxon>
        <taxon>Spermatophyta</taxon>
        <taxon>Magnoliopsida</taxon>
        <taxon>Liliopsida</taxon>
        <taxon>Dioscoreales</taxon>
        <taxon>Dioscoreaceae</taxon>
        <taxon>Dioscorea</taxon>
    </lineage>
</organism>
<reference evidence="7" key="1">
    <citation type="submission" date="2025-08" db="UniProtKB">
        <authorList>
            <consortium name="RefSeq"/>
        </authorList>
    </citation>
    <scope>IDENTIFICATION</scope>
</reference>
<evidence type="ECO:0000313" key="6">
    <source>
        <dbReference type="Proteomes" id="UP001515500"/>
    </source>
</evidence>
<sequence length="129" mass="14175">MRALKPLLSSSFLLRGIPPLLFGLPFCSPLQGGRRDDLDCIRVHGHRLSSVVGTIREFESDQPCDDEKVTKKEAALHLALSQLVGDFDRDSNLSLHRFYSSRYAPVISTGSLKLDQALGIGGLPKGRMV</sequence>
<keyword evidence="1" id="KW-0547">Nucleotide-binding</keyword>
<keyword evidence="2" id="KW-0067">ATP-binding</keyword>
<feature type="chain" id="PRO_5044224007" evidence="4">
    <location>
        <begin position="24"/>
        <end position="129"/>
    </location>
</feature>
<gene>
    <name evidence="7" type="primary">LOC120265904</name>
</gene>
<dbReference type="AlphaFoldDB" id="A0AB40BQQ5"/>
<feature type="signal peptide" evidence="4">
    <location>
        <begin position="1"/>
        <end position="23"/>
    </location>
</feature>